<dbReference type="AlphaFoldDB" id="D6WKK3"/>
<evidence type="ECO:0000256" key="5">
    <source>
        <dbReference type="ARBA" id="ARBA00022989"/>
    </source>
</evidence>
<dbReference type="GO" id="GO:0007204">
    <property type="term" value="P:positive regulation of cytosolic calcium ion concentration"/>
    <property type="evidence" value="ECO:0000318"/>
    <property type="project" value="GO_Central"/>
</dbReference>
<feature type="transmembrane region" description="Helical" evidence="12">
    <location>
        <begin position="55"/>
        <end position="77"/>
    </location>
</feature>
<dbReference type="PRINTS" id="PR00237">
    <property type="entry name" value="GPCRRHODOPSN"/>
</dbReference>
<dbReference type="GO" id="GO:0005886">
    <property type="term" value="C:plasma membrane"/>
    <property type="evidence" value="ECO:0000318"/>
    <property type="project" value="GO_Central"/>
</dbReference>
<dbReference type="PANTHER" id="PTHR11866">
    <property type="entry name" value="G-PROTEIN COUPLED RECEPTOR FAMILY 1 MEMBER"/>
    <property type="match status" value="1"/>
</dbReference>
<evidence type="ECO:0000313" key="14">
    <source>
        <dbReference type="EMBL" id="EFA03567.2"/>
    </source>
</evidence>
<evidence type="ECO:0000256" key="6">
    <source>
        <dbReference type="ARBA" id="ARBA00023040"/>
    </source>
</evidence>
<dbReference type="GO" id="GO:0007189">
    <property type="term" value="P:adenylate cyclase-activating G protein-coupled receptor signaling pathway"/>
    <property type="evidence" value="ECO:0000318"/>
    <property type="project" value="GO_Central"/>
</dbReference>
<keyword evidence="5 12" id="KW-1133">Transmembrane helix</keyword>
<feature type="transmembrane region" description="Helical" evidence="12">
    <location>
        <begin position="236"/>
        <end position="258"/>
    </location>
</feature>
<dbReference type="PROSITE" id="PS00237">
    <property type="entry name" value="G_PROTEIN_RECEP_F1_1"/>
    <property type="match status" value="1"/>
</dbReference>
<dbReference type="FunCoup" id="D6WKK3">
    <property type="interactions" value="93"/>
</dbReference>
<keyword evidence="4 11" id="KW-0812">Transmembrane</keyword>
<evidence type="ECO:0000256" key="12">
    <source>
        <dbReference type="SAM" id="Phobius"/>
    </source>
</evidence>
<sequence length="345" mass="39136">MHTVMANNTCEGMDEVGLLRYVIINLVFFIGVAGNLAALWILYKSAKTRNKKHVLLLRCLAVNDLVAEVGMFSIITLQKYKLIPVYWICVGFVLLRAFGIGSGCVAFVMALERWLALTRPFYYQQLVTYRILKIFVFSLWSGGALLTYLPLLGFGLYYNGKCCRYRDATELRDQIYAYMFLVFGTALCLCIAFCNLTVIWELSKIRPHGRVLMRRVSRSTMNSRVMAAKYQTPEEIAFAKLMAIICIIFVVCWAPQMISIPLAQFWKGSTFDGIFAKMANFLMCTYFTLDPYVYVLQRYIEKKKIALGCCWPRRSTGSITTSSITAGTPTSVLLNPPSFTSPSIM</sequence>
<dbReference type="GO" id="GO:0004930">
    <property type="term" value="F:G protein-coupled receptor activity"/>
    <property type="evidence" value="ECO:0007669"/>
    <property type="project" value="UniProtKB-KW"/>
</dbReference>
<feature type="transmembrane region" description="Helical" evidence="12">
    <location>
        <begin position="21"/>
        <end position="43"/>
    </location>
</feature>
<feature type="transmembrane region" description="Helical" evidence="12">
    <location>
        <begin position="131"/>
        <end position="155"/>
    </location>
</feature>
<organism evidence="14 15">
    <name type="scientific">Tribolium castaneum</name>
    <name type="common">Red flour beetle</name>
    <dbReference type="NCBI Taxonomy" id="7070"/>
    <lineage>
        <taxon>Eukaryota</taxon>
        <taxon>Metazoa</taxon>
        <taxon>Ecdysozoa</taxon>
        <taxon>Arthropoda</taxon>
        <taxon>Hexapoda</taxon>
        <taxon>Insecta</taxon>
        <taxon>Pterygota</taxon>
        <taxon>Neoptera</taxon>
        <taxon>Endopterygota</taxon>
        <taxon>Coleoptera</taxon>
        <taxon>Polyphaga</taxon>
        <taxon>Cucujiformia</taxon>
        <taxon>Tenebrionidae</taxon>
        <taxon>Tenebrionidae incertae sedis</taxon>
        <taxon>Tribolium</taxon>
    </lineage>
</organism>
<feature type="domain" description="G-protein coupled receptors family 1 profile" evidence="13">
    <location>
        <begin position="34"/>
        <end position="294"/>
    </location>
</feature>
<evidence type="ECO:0000256" key="10">
    <source>
        <dbReference type="ARBA" id="ARBA00023224"/>
    </source>
</evidence>
<dbReference type="Pfam" id="PF00001">
    <property type="entry name" value="7tm_1"/>
    <property type="match status" value="1"/>
</dbReference>
<evidence type="ECO:0000313" key="15">
    <source>
        <dbReference type="Proteomes" id="UP000007266"/>
    </source>
</evidence>
<dbReference type="PROSITE" id="PS50262">
    <property type="entry name" value="G_PROTEIN_RECEP_F1_2"/>
    <property type="match status" value="1"/>
</dbReference>
<dbReference type="InterPro" id="IPR008365">
    <property type="entry name" value="Prostanoid_rcpt"/>
</dbReference>
<dbReference type="KEGG" id="tca:103313007"/>
<dbReference type="STRING" id="7070.D6WKK3"/>
<keyword evidence="6 11" id="KW-0297">G-protein coupled receptor</keyword>
<dbReference type="GO" id="GO:0006954">
    <property type="term" value="P:inflammatory response"/>
    <property type="evidence" value="ECO:0000318"/>
    <property type="project" value="GO_Central"/>
</dbReference>
<dbReference type="FunFam" id="1.20.1070.10:FF:000379">
    <property type="entry name" value="prostaglandin D2 receptor"/>
    <property type="match status" value="1"/>
</dbReference>
<protein>
    <submittedName>
        <fullName evidence="14">Prostaglandin E2 receptor EP4 subtype-like Protein</fullName>
    </submittedName>
</protein>
<keyword evidence="10 11" id="KW-0807">Transducer</keyword>
<feature type="transmembrane region" description="Helical" evidence="12">
    <location>
        <begin position="278"/>
        <end position="296"/>
    </location>
</feature>
<reference evidence="14 15" key="1">
    <citation type="journal article" date="2008" name="Nature">
        <title>The genome of the model beetle and pest Tribolium castaneum.</title>
        <authorList>
            <consortium name="Tribolium Genome Sequencing Consortium"/>
            <person name="Richards S."/>
            <person name="Gibbs R.A."/>
            <person name="Weinstock G.M."/>
            <person name="Brown S.J."/>
            <person name="Denell R."/>
            <person name="Beeman R.W."/>
            <person name="Gibbs R."/>
            <person name="Beeman R.W."/>
            <person name="Brown S.J."/>
            <person name="Bucher G."/>
            <person name="Friedrich M."/>
            <person name="Grimmelikhuijzen C.J."/>
            <person name="Klingler M."/>
            <person name="Lorenzen M."/>
            <person name="Richards S."/>
            <person name="Roth S."/>
            <person name="Schroder R."/>
            <person name="Tautz D."/>
            <person name="Zdobnov E.M."/>
            <person name="Muzny D."/>
            <person name="Gibbs R.A."/>
            <person name="Weinstock G.M."/>
            <person name="Attaway T."/>
            <person name="Bell S."/>
            <person name="Buhay C.J."/>
            <person name="Chandrabose M.N."/>
            <person name="Chavez D."/>
            <person name="Clerk-Blankenburg K.P."/>
            <person name="Cree A."/>
            <person name="Dao M."/>
            <person name="Davis C."/>
            <person name="Chacko J."/>
            <person name="Dinh H."/>
            <person name="Dugan-Rocha S."/>
            <person name="Fowler G."/>
            <person name="Garner T.T."/>
            <person name="Garnes J."/>
            <person name="Gnirke A."/>
            <person name="Hawes A."/>
            <person name="Hernandez J."/>
            <person name="Hines S."/>
            <person name="Holder M."/>
            <person name="Hume J."/>
            <person name="Jhangiani S.N."/>
            <person name="Joshi V."/>
            <person name="Khan Z.M."/>
            <person name="Jackson L."/>
            <person name="Kovar C."/>
            <person name="Kowis A."/>
            <person name="Lee S."/>
            <person name="Lewis L.R."/>
            <person name="Margolis J."/>
            <person name="Morgan M."/>
            <person name="Nazareth L.V."/>
            <person name="Nguyen N."/>
            <person name="Okwuonu G."/>
            <person name="Parker D."/>
            <person name="Richards S."/>
            <person name="Ruiz S.J."/>
            <person name="Santibanez J."/>
            <person name="Savard J."/>
            <person name="Scherer S.E."/>
            <person name="Schneider B."/>
            <person name="Sodergren E."/>
            <person name="Tautz D."/>
            <person name="Vattahil S."/>
            <person name="Villasana D."/>
            <person name="White C.S."/>
            <person name="Wright R."/>
            <person name="Park Y."/>
            <person name="Beeman R.W."/>
            <person name="Lord J."/>
            <person name="Oppert B."/>
            <person name="Lorenzen M."/>
            <person name="Brown S."/>
            <person name="Wang L."/>
            <person name="Savard J."/>
            <person name="Tautz D."/>
            <person name="Richards S."/>
            <person name="Weinstock G."/>
            <person name="Gibbs R.A."/>
            <person name="Liu Y."/>
            <person name="Worley K."/>
            <person name="Weinstock G."/>
            <person name="Elsik C.G."/>
            <person name="Reese J.T."/>
            <person name="Elhaik E."/>
            <person name="Landan G."/>
            <person name="Graur D."/>
            <person name="Arensburger P."/>
            <person name="Atkinson P."/>
            <person name="Beeman R.W."/>
            <person name="Beidler J."/>
            <person name="Brown S.J."/>
            <person name="Demuth J.P."/>
            <person name="Drury D.W."/>
            <person name="Du Y.Z."/>
            <person name="Fujiwara H."/>
            <person name="Lorenzen M."/>
            <person name="Maselli V."/>
            <person name="Osanai M."/>
            <person name="Park Y."/>
            <person name="Robertson H.M."/>
            <person name="Tu Z."/>
            <person name="Wang J.J."/>
            <person name="Wang S."/>
            <person name="Richards S."/>
            <person name="Song H."/>
            <person name="Zhang L."/>
            <person name="Sodergren E."/>
            <person name="Werner D."/>
            <person name="Stanke M."/>
            <person name="Morgenstern B."/>
            <person name="Solovyev V."/>
            <person name="Kosarev P."/>
            <person name="Brown G."/>
            <person name="Chen H.C."/>
            <person name="Ermolaeva O."/>
            <person name="Hlavina W."/>
            <person name="Kapustin Y."/>
            <person name="Kiryutin B."/>
            <person name="Kitts P."/>
            <person name="Maglott D."/>
            <person name="Pruitt K."/>
            <person name="Sapojnikov V."/>
            <person name="Souvorov A."/>
            <person name="Mackey A.J."/>
            <person name="Waterhouse R.M."/>
            <person name="Wyder S."/>
            <person name="Zdobnov E.M."/>
            <person name="Zdobnov E.M."/>
            <person name="Wyder S."/>
            <person name="Kriventseva E.V."/>
            <person name="Kadowaki T."/>
            <person name="Bork P."/>
            <person name="Aranda M."/>
            <person name="Bao R."/>
            <person name="Beermann A."/>
            <person name="Berns N."/>
            <person name="Bolognesi R."/>
            <person name="Bonneton F."/>
            <person name="Bopp D."/>
            <person name="Brown S.J."/>
            <person name="Bucher G."/>
            <person name="Butts T."/>
            <person name="Chaumot A."/>
            <person name="Denell R.E."/>
            <person name="Ferrier D.E."/>
            <person name="Friedrich M."/>
            <person name="Gordon C.M."/>
            <person name="Jindra M."/>
            <person name="Klingler M."/>
            <person name="Lan Q."/>
            <person name="Lattorff H.M."/>
            <person name="Laudet V."/>
            <person name="von Levetsow C."/>
            <person name="Liu Z."/>
            <person name="Lutz R."/>
            <person name="Lynch J.A."/>
            <person name="da Fonseca R.N."/>
            <person name="Posnien N."/>
            <person name="Reuter R."/>
            <person name="Roth S."/>
            <person name="Savard J."/>
            <person name="Schinko J.B."/>
            <person name="Schmitt C."/>
            <person name="Schoppmeier M."/>
            <person name="Schroder R."/>
            <person name="Shippy T.D."/>
            <person name="Simonnet F."/>
            <person name="Marques-Souza H."/>
            <person name="Tautz D."/>
            <person name="Tomoyasu Y."/>
            <person name="Trauner J."/>
            <person name="Van der Zee M."/>
            <person name="Vervoort M."/>
            <person name="Wittkopp N."/>
            <person name="Wimmer E.A."/>
            <person name="Yang X."/>
            <person name="Jones A.K."/>
            <person name="Sattelle D.B."/>
            <person name="Ebert P.R."/>
            <person name="Nelson D."/>
            <person name="Scott J.G."/>
            <person name="Beeman R.W."/>
            <person name="Muthukrishnan S."/>
            <person name="Kramer K.J."/>
            <person name="Arakane Y."/>
            <person name="Beeman R.W."/>
            <person name="Zhu Q."/>
            <person name="Hogenkamp D."/>
            <person name="Dixit R."/>
            <person name="Oppert B."/>
            <person name="Jiang H."/>
            <person name="Zou Z."/>
            <person name="Marshall J."/>
            <person name="Elpidina E."/>
            <person name="Vinokurov K."/>
            <person name="Oppert C."/>
            <person name="Zou Z."/>
            <person name="Evans J."/>
            <person name="Lu Z."/>
            <person name="Zhao P."/>
            <person name="Sumathipala N."/>
            <person name="Altincicek B."/>
            <person name="Vilcinskas A."/>
            <person name="Williams M."/>
            <person name="Hultmark D."/>
            <person name="Hetru C."/>
            <person name="Jiang H."/>
            <person name="Grimmelikhuijzen C.J."/>
            <person name="Hauser F."/>
            <person name="Cazzamali G."/>
            <person name="Williamson M."/>
            <person name="Park Y."/>
            <person name="Li B."/>
            <person name="Tanaka Y."/>
            <person name="Predel R."/>
            <person name="Neupert S."/>
            <person name="Schachtner J."/>
            <person name="Verleyen P."/>
            <person name="Raible F."/>
            <person name="Bork P."/>
            <person name="Friedrich M."/>
            <person name="Walden K.K."/>
            <person name="Robertson H.M."/>
            <person name="Angeli S."/>
            <person name="Foret S."/>
            <person name="Bucher G."/>
            <person name="Schuetz S."/>
            <person name="Maleszka R."/>
            <person name="Wimmer E.A."/>
            <person name="Beeman R.W."/>
            <person name="Lorenzen M."/>
            <person name="Tomoyasu Y."/>
            <person name="Miller S.C."/>
            <person name="Grossmann D."/>
            <person name="Bucher G."/>
        </authorList>
    </citation>
    <scope>NUCLEOTIDE SEQUENCE [LARGE SCALE GENOMIC DNA]</scope>
    <source>
        <strain evidence="14 15">Georgia GA2</strain>
    </source>
</reference>
<evidence type="ECO:0000256" key="11">
    <source>
        <dbReference type="RuleBase" id="RU000688"/>
    </source>
</evidence>
<proteinExistence type="inferred from homology"/>
<keyword evidence="3" id="KW-1003">Cell membrane</keyword>
<dbReference type="InParanoid" id="D6WKK3"/>
<accession>D6WKK3</accession>
<dbReference type="Proteomes" id="UP000007266">
    <property type="component" value="Linkage group 5"/>
</dbReference>
<dbReference type="eggNOG" id="KOG3656">
    <property type="taxonomic scope" value="Eukaryota"/>
</dbReference>
<dbReference type="SUPFAM" id="SSF81321">
    <property type="entry name" value="Family A G protein-coupled receptor-like"/>
    <property type="match status" value="1"/>
</dbReference>
<evidence type="ECO:0000259" key="13">
    <source>
        <dbReference type="PROSITE" id="PS50262"/>
    </source>
</evidence>
<dbReference type="EMBL" id="KQ971342">
    <property type="protein sequence ID" value="EFA03567.2"/>
    <property type="molecule type" value="Genomic_DNA"/>
</dbReference>
<name>D6WKK3_TRICA</name>
<keyword evidence="15" id="KW-1185">Reference proteome</keyword>
<evidence type="ECO:0000256" key="1">
    <source>
        <dbReference type="ARBA" id="ARBA00004651"/>
    </source>
</evidence>
<dbReference type="InterPro" id="IPR017452">
    <property type="entry name" value="GPCR_Rhodpsn_7TM"/>
</dbReference>
<gene>
    <name evidence="14" type="primary">AUGUSTUS-3.0.2_13650</name>
    <name evidence="14" type="ORF">TcasGA2_TC013650</name>
</gene>
<evidence type="ECO:0000256" key="9">
    <source>
        <dbReference type="ARBA" id="ARBA00023180"/>
    </source>
</evidence>
<keyword evidence="7 12" id="KW-0472">Membrane</keyword>
<dbReference type="InterPro" id="IPR000276">
    <property type="entry name" value="GPCR_Rhodpsn"/>
</dbReference>
<feature type="transmembrane region" description="Helical" evidence="12">
    <location>
        <begin position="175"/>
        <end position="200"/>
    </location>
</feature>
<keyword evidence="9" id="KW-0325">Glycoprotein</keyword>
<reference evidence="14 15" key="2">
    <citation type="journal article" date="2010" name="Nucleic Acids Res.">
        <title>BeetleBase in 2010: revisions to provide comprehensive genomic information for Tribolium castaneum.</title>
        <authorList>
            <person name="Kim H.S."/>
            <person name="Murphy T."/>
            <person name="Xia J."/>
            <person name="Caragea D."/>
            <person name="Park Y."/>
            <person name="Beeman R.W."/>
            <person name="Lorenzen M.D."/>
            <person name="Butcher S."/>
            <person name="Manak J.R."/>
            <person name="Brown S.J."/>
        </authorList>
    </citation>
    <scope>GENOME REANNOTATION</scope>
    <source>
        <strain evidence="14 15">Georgia GA2</strain>
    </source>
</reference>
<evidence type="ECO:0000256" key="4">
    <source>
        <dbReference type="ARBA" id="ARBA00022692"/>
    </source>
</evidence>
<feature type="transmembrane region" description="Helical" evidence="12">
    <location>
        <begin position="83"/>
        <end position="111"/>
    </location>
</feature>
<evidence type="ECO:0000256" key="7">
    <source>
        <dbReference type="ARBA" id="ARBA00023136"/>
    </source>
</evidence>
<dbReference type="PANTHER" id="PTHR11866:SF16">
    <property type="entry name" value="PROSTAGLANDIN E2 RECEPTOR EP4 SUBTYPE-LIKE PROTEIN"/>
    <property type="match status" value="1"/>
</dbReference>
<evidence type="ECO:0000256" key="3">
    <source>
        <dbReference type="ARBA" id="ARBA00022475"/>
    </source>
</evidence>
<dbReference type="OMA" id="VGHVVWR"/>
<evidence type="ECO:0000256" key="2">
    <source>
        <dbReference type="ARBA" id="ARBA00010663"/>
    </source>
</evidence>
<dbReference type="HOGENOM" id="CLU_049788_0_0_1"/>
<keyword evidence="8 11" id="KW-0675">Receptor</keyword>
<dbReference type="OrthoDB" id="5959154at2759"/>
<evidence type="ECO:0000256" key="8">
    <source>
        <dbReference type="ARBA" id="ARBA00023170"/>
    </source>
</evidence>
<comment type="subcellular location">
    <subcellularLocation>
        <location evidence="1">Cell membrane</location>
        <topology evidence="1">Multi-pass membrane protein</topology>
    </subcellularLocation>
</comment>
<comment type="similarity">
    <text evidence="2 11">Belongs to the G-protein coupled receptor 1 family.</text>
</comment>
<dbReference type="Gene3D" id="1.20.1070.10">
    <property type="entry name" value="Rhodopsin 7-helix transmembrane proteins"/>
    <property type="match status" value="1"/>
</dbReference>